<organism evidence="5 6">
    <name type="scientific">Micrococcus terreus</name>
    <dbReference type="NCBI Taxonomy" id="574650"/>
    <lineage>
        <taxon>Bacteria</taxon>
        <taxon>Bacillati</taxon>
        <taxon>Actinomycetota</taxon>
        <taxon>Actinomycetes</taxon>
        <taxon>Micrococcales</taxon>
        <taxon>Micrococcaceae</taxon>
        <taxon>Micrococcus</taxon>
    </lineage>
</organism>
<proteinExistence type="predicted"/>
<reference evidence="5 6" key="1">
    <citation type="submission" date="2016-10" db="EMBL/GenBank/DDBJ databases">
        <authorList>
            <person name="de Groot N.N."/>
        </authorList>
    </citation>
    <scope>NUCLEOTIDE SEQUENCE [LARGE SCALE GENOMIC DNA]</scope>
    <source>
        <strain evidence="5 6">CGMCC 1.7054</strain>
    </source>
</reference>
<dbReference type="SMART" id="SM00855">
    <property type="entry name" value="PGAM"/>
    <property type="match status" value="1"/>
</dbReference>
<feature type="active site" description="Tele-phosphohistidine intermediate" evidence="3">
    <location>
        <position position="8"/>
    </location>
</feature>
<dbReference type="OrthoDB" id="4697614at2"/>
<feature type="active site" description="Proton donor/acceptor" evidence="3">
    <location>
        <position position="81"/>
    </location>
</feature>
<feature type="binding site" evidence="4">
    <location>
        <position position="57"/>
    </location>
    <ligand>
        <name>substrate</name>
    </ligand>
</feature>
<dbReference type="Proteomes" id="UP000198881">
    <property type="component" value="Unassembled WGS sequence"/>
</dbReference>
<dbReference type="PANTHER" id="PTHR48100">
    <property type="entry name" value="BROAD-SPECIFICITY PHOSPHATASE YOR283W-RELATED"/>
    <property type="match status" value="1"/>
</dbReference>
<dbReference type="GO" id="GO:0016791">
    <property type="term" value="F:phosphatase activity"/>
    <property type="evidence" value="ECO:0007669"/>
    <property type="project" value="TreeGrafter"/>
</dbReference>
<keyword evidence="2" id="KW-0413">Isomerase</keyword>
<protein>
    <submittedName>
        <fullName evidence="5">Probable phosphoglycerate mutase</fullName>
    </submittedName>
</protein>
<dbReference type="CDD" id="cd07067">
    <property type="entry name" value="HP_PGM_like"/>
    <property type="match status" value="1"/>
</dbReference>
<keyword evidence="1" id="KW-0324">Glycolysis</keyword>
<accession>A0A1I7MFZ4</accession>
<dbReference type="GO" id="GO:0005737">
    <property type="term" value="C:cytoplasm"/>
    <property type="evidence" value="ECO:0007669"/>
    <property type="project" value="TreeGrafter"/>
</dbReference>
<dbReference type="Gene3D" id="3.40.50.1240">
    <property type="entry name" value="Phosphoglycerate mutase-like"/>
    <property type="match status" value="1"/>
</dbReference>
<dbReference type="AlphaFoldDB" id="A0A1I7MFZ4"/>
<dbReference type="RefSeq" id="WP_091694150.1">
    <property type="nucleotide sequence ID" value="NZ_FPCG01000002.1"/>
</dbReference>
<dbReference type="InterPro" id="IPR050275">
    <property type="entry name" value="PGM_Phosphatase"/>
</dbReference>
<dbReference type="PROSITE" id="PS00175">
    <property type="entry name" value="PG_MUTASE"/>
    <property type="match status" value="1"/>
</dbReference>
<evidence type="ECO:0000313" key="6">
    <source>
        <dbReference type="Proteomes" id="UP000198881"/>
    </source>
</evidence>
<dbReference type="InterPro" id="IPR013078">
    <property type="entry name" value="His_Pase_superF_clade-1"/>
</dbReference>
<sequence>MRLLLLRHGQTDWNAAERYQGRTDIELNATGLQQAEDAARRLAETDLHAVYASPLGRARRTAEIAVRDRGLDITLDDGLMETAGGDWEGLTYAEISARWPQDFAAWRAAHPEHGPVGGETPAQAGLRVIRTLRGLISASTPTQWCQHDDQQVLVVAHGGCLRAATALLVGEGQSAAASYASLERLQNGRMIVLEGEFGERDPGHEGGRQTSWRIADYNV</sequence>
<dbReference type="STRING" id="574650.SAMN04487966_10251"/>
<dbReference type="InterPro" id="IPR029033">
    <property type="entry name" value="His_PPase_superfam"/>
</dbReference>
<evidence type="ECO:0000256" key="3">
    <source>
        <dbReference type="PIRSR" id="PIRSR613078-1"/>
    </source>
</evidence>
<dbReference type="InterPro" id="IPR001345">
    <property type="entry name" value="PG/BPGM_mutase_AS"/>
</dbReference>
<keyword evidence="6" id="KW-1185">Reference proteome</keyword>
<gene>
    <name evidence="5" type="ORF">SAMN04487966_10251</name>
</gene>
<evidence type="ECO:0000256" key="4">
    <source>
        <dbReference type="PIRSR" id="PIRSR613078-2"/>
    </source>
</evidence>
<evidence type="ECO:0000313" key="5">
    <source>
        <dbReference type="EMBL" id="SFV20853.1"/>
    </source>
</evidence>
<dbReference type="Pfam" id="PF00300">
    <property type="entry name" value="His_Phos_1"/>
    <property type="match status" value="1"/>
</dbReference>
<name>A0A1I7MFZ4_9MICC</name>
<dbReference type="EMBL" id="FPCG01000002">
    <property type="protein sequence ID" value="SFV20853.1"/>
    <property type="molecule type" value="Genomic_DNA"/>
</dbReference>
<feature type="binding site" evidence="4">
    <location>
        <begin position="7"/>
        <end position="14"/>
    </location>
    <ligand>
        <name>substrate</name>
    </ligand>
</feature>
<evidence type="ECO:0000256" key="2">
    <source>
        <dbReference type="ARBA" id="ARBA00023235"/>
    </source>
</evidence>
<dbReference type="SUPFAM" id="SSF53254">
    <property type="entry name" value="Phosphoglycerate mutase-like"/>
    <property type="match status" value="1"/>
</dbReference>
<evidence type="ECO:0000256" key="1">
    <source>
        <dbReference type="ARBA" id="ARBA00023152"/>
    </source>
</evidence>
<dbReference type="PANTHER" id="PTHR48100:SF1">
    <property type="entry name" value="HISTIDINE PHOSPHATASE FAMILY PROTEIN-RELATED"/>
    <property type="match status" value="1"/>
</dbReference>